<evidence type="ECO:0000313" key="2">
    <source>
        <dbReference type="Proteomes" id="UP000269945"/>
    </source>
</evidence>
<accession>A0A9X9LRC1</accession>
<comment type="caution">
    <text evidence="1">The sequence shown here is derived from an EMBL/GenBank/DDBJ whole genome shotgun (WGS) entry which is preliminary data.</text>
</comment>
<name>A0A9X9LRC1_GULGU</name>
<protein>
    <submittedName>
        <fullName evidence="1">Uncharacterized protein</fullName>
    </submittedName>
</protein>
<dbReference type="EMBL" id="CYRY02012836">
    <property type="protein sequence ID" value="VCW83770.1"/>
    <property type="molecule type" value="Genomic_DNA"/>
</dbReference>
<sequence length="59" mass="6983">MENTRILYLTKSLQVAWCWFRNHGLRGTPPRAQSRRHARQLLRGQTCTVNKWATDEKSN</sequence>
<proteinExistence type="predicted"/>
<feature type="non-terminal residue" evidence="1">
    <location>
        <position position="59"/>
    </location>
</feature>
<gene>
    <name evidence="1" type="ORF">BN2614_LOCUS1</name>
</gene>
<organism evidence="1 2">
    <name type="scientific">Gulo gulo</name>
    <name type="common">Wolverine</name>
    <name type="synonym">Gluton</name>
    <dbReference type="NCBI Taxonomy" id="48420"/>
    <lineage>
        <taxon>Eukaryota</taxon>
        <taxon>Metazoa</taxon>
        <taxon>Chordata</taxon>
        <taxon>Craniata</taxon>
        <taxon>Vertebrata</taxon>
        <taxon>Euteleostomi</taxon>
        <taxon>Mammalia</taxon>
        <taxon>Eutheria</taxon>
        <taxon>Laurasiatheria</taxon>
        <taxon>Carnivora</taxon>
        <taxon>Caniformia</taxon>
        <taxon>Musteloidea</taxon>
        <taxon>Mustelidae</taxon>
        <taxon>Guloninae</taxon>
        <taxon>Gulo</taxon>
    </lineage>
</organism>
<keyword evidence="2" id="KW-1185">Reference proteome</keyword>
<reference evidence="1 2" key="1">
    <citation type="submission" date="2018-10" db="EMBL/GenBank/DDBJ databases">
        <authorList>
            <person name="Ekblom R."/>
            <person name="Jareborg N."/>
        </authorList>
    </citation>
    <scope>NUCLEOTIDE SEQUENCE [LARGE SCALE GENOMIC DNA]</scope>
    <source>
        <tissue evidence="1">Muscle</tissue>
    </source>
</reference>
<dbReference type="AlphaFoldDB" id="A0A9X9LRC1"/>
<dbReference type="Proteomes" id="UP000269945">
    <property type="component" value="Unassembled WGS sequence"/>
</dbReference>
<evidence type="ECO:0000313" key="1">
    <source>
        <dbReference type="EMBL" id="VCW83770.1"/>
    </source>
</evidence>